<evidence type="ECO:0000259" key="1">
    <source>
        <dbReference type="Pfam" id="PF00149"/>
    </source>
</evidence>
<gene>
    <name evidence="2" type="ORF">DFO65_10938</name>
</gene>
<sequence>MRFIATADWQLGMTAHYLSDEARPRFHRARLDAVRRIGELAGEAGAEFVVVCGDVFESNQLDRAIVARTFEVLRSFPVPVVLLPGNHDPLDAASIYDSHAFASRVPEHVHVLRDSAPTEVVPGVEVVGAPWFSKRPQADLVAAATKDLAEVAPGRLRIIAGHGAVSTLDPDRESLATIDVDQLRYLLGQDRAQFVVLGDRHATFEVGERIWYPGSPEVTSRREDDPGNVLLIDIDPESREASVEKVHVGRWSYLVVEEDLDSLEDVVRLERRLAELPDKDRTAVWLILRGTLSTAAKTRLDEILDDAADLFALVSIWERHTDIAVIAADEDFAGLGLSGFTQQALEDLSDLAAGDDATARAAQDALGLLYRFARSGS</sequence>
<dbReference type="InterPro" id="IPR014577">
    <property type="entry name" value="UCP033093_metalloPase"/>
</dbReference>
<dbReference type="PANTHER" id="PTHR30337">
    <property type="entry name" value="COMPONENT OF ATP-DEPENDENT DSDNA EXONUCLEASE"/>
    <property type="match status" value="1"/>
</dbReference>
<dbReference type="InterPro" id="IPR004843">
    <property type="entry name" value="Calcineurin-like_PHP"/>
</dbReference>
<dbReference type="InterPro" id="IPR050535">
    <property type="entry name" value="DNA_Repair-Maintenance_Comp"/>
</dbReference>
<keyword evidence="2" id="KW-0540">Nuclease</keyword>
<dbReference type="SUPFAM" id="SSF56300">
    <property type="entry name" value="Metallo-dependent phosphatases"/>
    <property type="match status" value="1"/>
</dbReference>
<dbReference type="GO" id="GO:0004527">
    <property type="term" value="F:exonuclease activity"/>
    <property type="evidence" value="ECO:0007669"/>
    <property type="project" value="UniProtKB-KW"/>
</dbReference>
<comment type="caution">
    <text evidence="2">The sequence shown here is derived from an EMBL/GenBank/DDBJ whole genome shotgun (WGS) entry which is preliminary data.</text>
</comment>
<dbReference type="Gene3D" id="3.60.21.10">
    <property type="match status" value="1"/>
</dbReference>
<accession>A0A366IGI7</accession>
<keyword evidence="3" id="KW-1185">Reference proteome</keyword>
<feature type="domain" description="Calcineurin-like phosphoesterase" evidence="1">
    <location>
        <begin position="1"/>
        <end position="171"/>
    </location>
</feature>
<dbReference type="Pfam" id="PF00149">
    <property type="entry name" value="Metallophos"/>
    <property type="match status" value="1"/>
</dbReference>
<evidence type="ECO:0000313" key="2">
    <source>
        <dbReference type="EMBL" id="RBP70267.1"/>
    </source>
</evidence>
<dbReference type="RefSeq" id="WP_113904839.1">
    <property type="nucleotide sequence ID" value="NZ_QNSB01000009.1"/>
</dbReference>
<protein>
    <submittedName>
        <fullName evidence="2">DNA repair exonuclease SbcCD nuclease subunit</fullName>
    </submittedName>
</protein>
<dbReference type="Proteomes" id="UP000253509">
    <property type="component" value="Unassembled WGS sequence"/>
</dbReference>
<evidence type="ECO:0000313" key="3">
    <source>
        <dbReference type="Proteomes" id="UP000253509"/>
    </source>
</evidence>
<dbReference type="EMBL" id="QNSB01000009">
    <property type="protein sequence ID" value="RBP70267.1"/>
    <property type="molecule type" value="Genomic_DNA"/>
</dbReference>
<organism evidence="2 3">
    <name type="scientific">Brevibacterium celere</name>
    <dbReference type="NCBI Taxonomy" id="225845"/>
    <lineage>
        <taxon>Bacteria</taxon>
        <taxon>Bacillati</taxon>
        <taxon>Actinomycetota</taxon>
        <taxon>Actinomycetes</taxon>
        <taxon>Micrococcales</taxon>
        <taxon>Brevibacteriaceae</taxon>
        <taxon>Brevibacterium</taxon>
    </lineage>
</organism>
<dbReference type="AlphaFoldDB" id="A0A366IGI7"/>
<dbReference type="PANTHER" id="PTHR30337:SF0">
    <property type="entry name" value="NUCLEASE SBCCD SUBUNIT D"/>
    <property type="match status" value="1"/>
</dbReference>
<name>A0A366IGI7_9MICO</name>
<proteinExistence type="predicted"/>
<keyword evidence="2" id="KW-0269">Exonuclease</keyword>
<keyword evidence="2" id="KW-0378">Hydrolase</keyword>
<dbReference type="PIRSF" id="PIRSF033093">
    <property type="entry name" value="UCP_ML1119"/>
    <property type="match status" value="1"/>
</dbReference>
<reference evidence="2 3" key="1">
    <citation type="submission" date="2018-06" db="EMBL/GenBank/DDBJ databases">
        <title>Freshwater and sediment microbial communities from various areas in North America, analyzing microbe dynamics in response to fracking.</title>
        <authorList>
            <person name="Lamendella R."/>
        </authorList>
    </citation>
    <scope>NUCLEOTIDE SEQUENCE [LARGE SCALE GENOMIC DNA]</scope>
    <source>
        <strain evidence="2 3">3b_TX</strain>
    </source>
</reference>
<dbReference type="InterPro" id="IPR029052">
    <property type="entry name" value="Metallo-depent_PP-like"/>
</dbReference>